<name>D1A1C3_THECD</name>
<keyword evidence="3" id="KW-1185">Reference proteome</keyword>
<dbReference type="KEGG" id="tcu:Tcur_0240"/>
<sequence length="117" mass="12754">MRAVDEEAERFTAIYDACRRHVWAYAVTRAGRQTAWRRAGRSGIGPAARGVVRCSCWNKGTVFGQVVVLEPGTYRLLGRQRTVVRAGGRARGMAPGTVPDHSVIRSMGGTDGQPEKP</sequence>
<dbReference type="EMBL" id="CP001738">
    <property type="protein sequence ID" value="ACY95845.1"/>
    <property type="molecule type" value="Genomic_DNA"/>
</dbReference>
<dbReference type="HOGENOM" id="CLU_2083743_0_0_11"/>
<organism evidence="2 3">
    <name type="scientific">Thermomonospora curvata (strain ATCC 19995 / DSM 43183 / JCM 3096 / KCTC 9072 / NBRC 15933 / NCIMB 10081 / Henssen B9)</name>
    <dbReference type="NCBI Taxonomy" id="471852"/>
    <lineage>
        <taxon>Bacteria</taxon>
        <taxon>Bacillati</taxon>
        <taxon>Actinomycetota</taxon>
        <taxon>Actinomycetes</taxon>
        <taxon>Streptosporangiales</taxon>
        <taxon>Thermomonosporaceae</taxon>
        <taxon>Thermomonospora</taxon>
    </lineage>
</organism>
<reference evidence="2 3" key="1">
    <citation type="journal article" date="2011" name="Stand. Genomic Sci.">
        <title>Complete genome sequence of Thermomonospora curvata type strain (B9).</title>
        <authorList>
            <person name="Chertkov O."/>
            <person name="Sikorski J."/>
            <person name="Nolan M."/>
            <person name="Lapidus A."/>
            <person name="Lucas S."/>
            <person name="Del Rio T.G."/>
            <person name="Tice H."/>
            <person name="Cheng J.F."/>
            <person name="Goodwin L."/>
            <person name="Pitluck S."/>
            <person name="Liolios K."/>
            <person name="Ivanova N."/>
            <person name="Mavromatis K."/>
            <person name="Mikhailova N."/>
            <person name="Ovchinnikova G."/>
            <person name="Pati A."/>
            <person name="Chen A."/>
            <person name="Palaniappan K."/>
            <person name="Djao O.D."/>
            <person name="Land M."/>
            <person name="Hauser L."/>
            <person name="Chang Y.J."/>
            <person name="Jeffries C.D."/>
            <person name="Brettin T."/>
            <person name="Han C."/>
            <person name="Detter J.C."/>
            <person name="Rohde M."/>
            <person name="Goker M."/>
            <person name="Woyke T."/>
            <person name="Bristow J."/>
            <person name="Eisen J.A."/>
            <person name="Markowitz V."/>
            <person name="Hugenholtz P."/>
            <person name="Klenk H.P."/>
            <person name="Kyrpides N.C."/>
        </authorList>
    </citation>
    <scope>NUCLEOTIDE SEQUENCE [LARGE SCALE GENOMIC DNA]</scope>
    <source>
        <strain evidence="3">ATCC 19995 / DSM 43183 / JCM 3096 / KCTC 9072 / NBRC 15933 / NCIMB 10081 / Henssen B9</strain>
    </source>
</reference>
<proteinExistence type="predicted"/>
<accession>D1A1C3</accession>
<evidence type="ECO:0000256" key="1">
    <source>
        <dbReference type="SAM" id="MobiDB-lite"/>
    </source>
</evidence>
<gene>
    <name evidence="2" type="ordered locus">Tcur_0240</name>
</gene>
<dbReference type="AlphaFoldDB" id="D1A1C3"/>
<feature type="region of interest" description="Disordered" evidence="1">
    <location>
        <begin position="88"/>
        <end position="117"/>
    </location>
</feature>
<protein>
    <submittedName>
        <fullName evidence="2">Uncharacterized protein</fullName>
    </submittedName>
</protein>
<dbReference type="Proteomes" id="UP000001918">
    <property type="component" value="Chromosome"/>
</dbReference>
<evidence type="ECO:0000313" key="3">
    <source>
        <dbReference type="Proteomes" id="UP000001918"/>
    </source>
</evidence>
<evidence type="ECO:0000313" key="2">
    <source>
        <dbReference type="EMBL" id="ACY95845.1"/>
    </source>
</evidence>